<comment type="similarity">
    <text evidence="2">Belongs to the UPF0719 family.</text>
</comment>
<dbReference type="InterPro" id="IPR007140">
    <property type="entry name" value="DUF350"/>
</dbReference>
<dbReference type="Pfam" id="PF03994">
    <property type="entry name" value="DUF350"/>
    <property type="match status" value="1"/>
</dbReference>
<evidence type="ECO:0000256" key="6">
    <source>
        <dbReference type="ARBA" id="ARBA00023136"/>
    </source>
</evidence>
<evidence type="ECO:0000256" key="1">
    <source>
        <dbReference type="ARBA" id="ARBA00004651"/>
    </source>
</evidence>
<keyword evidence="6 7" id="KW-0472">Membrane</keyword>
<evidence type="ECO:0000256" key="2">
    <source>
        <dbReference type="ARBA" id="ARBA00005779"/>
    </source>
</evidence>
<dbReference type="GO" id="GO:0005886">
    <property type="term" value="C:plasma membrane"/>
    <property type="evidence" value="ECO:0007669"/>
    <property type="project" value="UniProtKB-SubCell"/>
</dbReference>
<evidence type="ECO:0000256" key="5">
    <source>
        <dbReference type="ARBA" id="ARBA00022989"/>
    </source>
</evidence>
<feature type="transmembrane region" description="Helical" evidence="7">
    <location>
        <begin position="6"/>
        <end position="26"/>
    </location>
</feature>
<sequence>MDAKLIQFVETIVYVITGMIAFGVGFSIIRKVTPFSIRKEIEEDQNIALGIIIGCVILGLAIIIAAAISG</sequence>
<feature type="transmembrane region" description="Helical" evidence="7">
    <location>
        <begin position="47"/>
        <end position="68"/>
    </location>
</feature>
<evidence type="ECO:0000313" key="9">
    <source>
        <dbReference type="Proteomes" id="UP000030700"/>
    </source>
</evidence>
<dbReference type="STRING" id="1499966.U14_05927"/>
<dbReference type="HOGENOM" id="CLU_183870_1_1_0"/>
<dbReference type="Proteomes" id="UP000030700">
    <property type="component" value="Unassembled WGS sequence"/>
</dbReference>
<dbReference type="EMBL" id="DF820462">
    <property type="protein sequence ID" value="GAK54640.1"/>
    <property type="molecule type" value="Genomic_DNA"/>
</dbReference>
<gene>
    <name evidence="8" type="ORF">U14_05927</name>
</gene>
<proteinExistence type="inferred from homology"/>
<organism evidence="8">
    <name type="scientific">Candidatus Moduliflexus flocculans</name>
    <dbReference type="NCBI Taxonomy" id="1499966"/>
    <lineage>
        <taxon>Bacteria</taxon>
        <taxon>Candidatus Moduliflexota</taxon>
        <taxon>Candidatus Moduliflexia</taxon>
        <taxon>Candidatus Moduliflexales</taxon>
        <taxon>Candidatus Moduliflexaceae</taxon>
    </lineage>
</organism>
<evidence type="ECO:0008006" key="10">
    <source>
        <dbReference type="Google" id="ProtNLM"/>
    </source>
</evidence>
<evidence type="ECO:0000256" key="7">
    <source>
        <dbReference type="SAM" id="Phobius"/>
    </source>
</evidence>
<evidence type="ECO:0000256" key="4">
    <source>
        <dbReference type="ARBA" id="ARBA00022692"/>
    </source>
</evidence>
<evidence type="ECO:0000256" key="3">
    <source>
        <dbReference type="ARBA" id="ARBA00022475"/>
    </source>
</evidence>
<evidence type="ECO:0000313" key="8">
    <source>
        <dbReference type="EMBL" id="GAK54640.1"/>
    </source>
</evidence>
<keyword evidence="3" id="KW-1003">Cell membrane</keyword>
<accession>A0A081BTA9</accession>
<comment type="subcellular location">
    <subcellularLocation>
        <location evidence="1">Cell membrane</location>
        <topology evidence="1">Multi-pass membrane protein</topology>
    </subcellularLocation>
</comment>
<dbReference type="AlphaFoldDB" id="A0A081BTA9"/>
<keyword evidence="9" id="KW-1185">Reference proteome</keyword>
<keyword evidence="4 7" id="KW-0812">Transmembrane</keyword>
<keyword evidence="5 7" id="KW-1133">Transmembrane helix</keyword>
<name>A0A081BTA9_9BACT</name>
<reference evidence="8" key="1">
    <citation type="journal article" date="2015" name="PeerJ">
        <title>First genomic representation of candidate bacterial phylum KSB3 points to enhanced environmental sensing as a trigger of wastewater bulking.</title>
        <authorList>
            <person name="Sekiguchi Y."/>
            <person name="Ohashi A."/>
            <person name="Parks D.H."/>
            <person name="Yamauchi T."/>
            <person name="Tyson G.W."/>
            <person name="Hugenholtz P."/>
        </authorList>
    </citation>
    <scope>NUCLEOTIDE SEQUENCE [LARGE SCALE GENOMIC DNA]</scope>
</reference>
<protein>
    <recommendedName>
        <fullName evidence="10">DUF350 domain-containing protein</fullName>
    </recommendedName>
</protein>